<evidence type="ECO:0000313" key="3">
    <source>
        <dbReference type="EMBL" id="GGM24660.1"/>
    </source>
</evidence>
<evidence type="ECO:0000256" key="1">
    <source>
        <dbReference type="ARBA" id="ARBA00022737"/>
    </source>
</evidence>
<comment type="caution">
    <text evidence="3">The sequence shown here is derived from an EMBL/GenBank/DDBJ whole genome shotgun (WGS) entry which is preliminary data.</text>
</comment>
<accession>A0A917TII6</accession>
<protein>
    <recommendedName>
        <fullName evidence="5">Tetratricopeptide repeat protein</fullName>
    </recommendedName>
</protein>
<reference evidence="3" key="1">
    <citation type="journal article" date="2014" name="Int. J. Syst. Evol. Microbiol.">
        <title>Complete genome sequence of Corynebacterium casei LMG S-19264T (=DSM 44701T), isolated from a smear-ripened cheese.</title>
        <authorList>
            <consortium name="US DOE Joint Genome Institute (JGI-PGF)"/>
            <person name="Walter F."/>
            <person name="Albersmeier A."/>
            <person name="Kalinowski J."/>
            <person name="Ruckert C."/>
        </authorList>
    </citation>
    <scope>NUCLEOTIDE SEQUENCE</scope>
    <source>
        <strain evidence="3">JCM 19831</strain>
    </source>
</reference>
<dbReference type="SUPFAM" id="SSF48452">
    <property type="entry name" value="TPR-like"/>
    <property type="match status" value="2"/>
</dbReference>
<dbReference type="InterPro" id="IPR019734">
    <property type="entry name" value="TPR_rpt"/>
</dbReference>
<gene>
    <name evidence="3" type="ORF">GCM10007977_027210</name>
</gene>
<dbReference type="SMART" id="SM00028">
    <property type="entry name" value="TPR"/>
    <property type="match status" value="5"/>
</dbReference>
<dbReference type="EMBL" id="BMPI01000011">
    <property type="protein sequence ID" value="GGM24660.1"/>
    <property type="molecule type" value="Genomic_DNA"/>
</dbReference>
<dbReference type="InterPro" id="IPR011990">
    <property type="entry name" value="TPR-like_helical_dom_sf"/>
</dbReference>
<dbReference type="Pfam" id="PF13432">
    <property type="entry name" value="TPR_16"/>
    <property type="match status" value="1"/>
</dbReference>
<evidence type="ECO:0000256" key="2">
    <source>
        <dbReference type="ARBA" id="ARBA00022803"/>
    </source>
</evidence>
<reference evidence="3" key="2">
    <citation type="submission" date="2020-09" db="EMBL/GenBank/DDBJ databases">
        <authorList>
            <person name="Sun Q."/>
            <person name="Ohkuma M."/>
        </authorList>
    </citation>
    <scope>NUCLEOTIDE SEQUENCE</scope>
    <source>
        <strain evidence="3">JCM 19831</strain>
    </source>
</reference>
<evidence type="ECO:0008006" key="5">
    <source>
        <dbReference type="Google" id="ProtNLM"/>
    </source>
</evidence>
<name>A0A917TII6_9ACTN</name>
<dbReference type="Gene3D" id="1.25.40.10">
    <property type="entry name" value="Tetratricopeptide repeat domain"/>
    <property type="match status" value="3"/>
</dbReference>
<keyword evidence="1" id="KW-0677">Repeat</keyword>
<dbReference type="PANTHER" id="PTHR45586:SF1">
    <property type="entry name" value="LIPOPOLYSACCHARIDE ASSEMBLY PROTEIN B"/>
    <property type="match status" value="1"/>
</dbReference>
<dbReference type="PANTHER" id="PTHR45586">
    <property type="entry name" value="TPR REPEAT-CONTAINING PROTEIN PA4667"/>
    <property type="match status" value="1"/>
</dbReference>
<dbReference type="RefSeq" id="WP_190250145.1">
    <property type="nucleotide sequence ID" value="NZ_BMPI01000011.1"/>
</dbReference>
<organism evidence="3 4">
    <name type="scientific">Dactylosporangium sucinum</name>
    <dbReference type="NCBI Taxonomy" id="1424081"/>
    <lineage>
        <taxon>Bacteria</taxon>
        <taxon>Bacillati</taxon>
        <taxon>Actinomycetota</taxon>
        <taxon>Actinomycetes</taxon>
        <taxon>Micromonosporales</taxon>
        <taxon>Micromonosporaceae</taxon>
        <taxon>Dactylosporangium</taxon>
    </lineage>
</organism>
<evidence type="ECO:0000313" key="4">
    <source>
        <dbReference type="Proteomes" id="UP000642070"/>
    </source>
</evidence>
<sequence length="436" mass="45819">MRLRAISVVVLAAALLFGIGATIGRPAPAPAPSVTESPRPASPLAAAIGRHQERLRAVPGDWATWAALGEAYLEQARISADPAYYPKAEGALRRSLEVRPDGNEPALAGLGALANARHDFAGAERFARQALDVNQWSATAHGVLADALTQLGRPAEATAAVQRMLDLRPGLSSYTRGSYDLEQHGRRTEAVQLMERALASATEPADVAFCHQHLAALAWAAGDTATATRHVTLGIRVYPETPGLWQLKARIDTAGGDLDAALADLERVVARTPTVDALLDQARLLRFAGRDPGPSLVLAQAAHQLFTANGGTDDLGAAALALELGRPAQAAALAAQEWQRRPFAEVADVLSWSLLQAGRPAEALPYARQASALGQVDATLAYHYGMVALAAGDPDLARVQLRLALALNPKFSPVDAPIAARTLDSLSPSLSPLQGS</sequence>
<keyword evidence="2" id="KW-0802">TPR repeat</keyword>
<proteinExistence type="predicted"/>
<dbReference type="Proteomes" id="UP000642070">
    <property type="component" value="Unassembled WGS sequence"/>
</dbReference>
<dbReference type="InterPro" id="IPR051012">
    <property type="entry name" value="CellSynth/LPSAsmb/PSIAsmb"/>
</dbReference>
<dbReference type="AlphaFoldDB" id="A0A917TII6"/>
<keyword evidence="4" id="KW-1185">Reference proteome</keyword>
<dbReference type="Pfam" id="PF14559">
    <property type="entry name" value="TPR_19"/>
    <property type="match status" value="1"/>
</dbReference>